<dbReference type="Gene3D" id="1.10.150.60">
    <property type="entry name" value="ARID DNA-binding domain"/>
    <property type="match status" value="1"/>
</dbReference>
<feature type="compositionally biased region" description="Basic and acidic residues" evidence="7">
    <location>
        <begin position="731"/>
        <end position="742"/>
    </location>
</feature>
<organism evidence="9 10">
    <name type="scientific">Parthenolecanium corni</name>
    <dbReference type="NCBI Taxonomy" id="536013"/>
    <lineage>
        <taxon>Eukaryota</taxon>
        <taxon>Metazoa</taxon>
        <taxon>Ecdysozoa</taxon>
        <taxon>Arthropoda</taxon>
        <taxon>Hexapoda</taxon>
        <taxon>Insecta</taxon>
        <taxon>Pterygota</taxon>
        <taxon>Neoptera</taxon>
        <taxon>Paraneoptera</taxon>
        <taxon>Hemiptera</taxon>
        <taxon>Sternorrhyncha</taxon>
        <taxon>Coccoidea</taxon>
        <taxon>Coccidae</taxon>
        <taxon>Parthenolecanium</taxon>
    </lineage>
</organism>
<feature type="compositionally biased region" description="Basic and acidic residues" evidence="7">
    <location>
        <begin position="1056"/>
        <end position="1068"/>
    </location>
</feature>
<dbReference type="PANTHER" id="PTHR13964:SF27">
    <property type="entry name" value="HAT-TRICK, ISOFORM D"/>
    <property type="match status" value="1"/>
</dbReference>
<feature type="region of interest" description="Disordered" evidence="7">
    <location>
        <begin position="1310"/>
        <end position="1345"/>
    </location>
</feature>
<feature type="compositionally biased region" description="Low complexity" evidence="7">
    <location>
        <begin position="1657"/>
        <end position="1671"/>
    </location>
</feature>
<feature type="region of interest" description="Disordered" evidence="7">
    <location>
        <begin position="1648"/>
        <end position="1700"/>
    </location>
</feature>
<feature type="compositionally biased region" description="Basic and acidic residues" evidence="7">
    <location>
        <begin position="961"/>
        <end position="982"/>
    </location>
</feature>
<feature type="compositionally biased region" description="Low complexity" evidence="7">
    <location>
        <begin position="1945"/>
        <end position="1956"/>
    </location>
</feature>
<evidence type="ECO:0000313" key="10">
    <source>
        <dbReference type="Proteomes" id="UP001367676"/>
    </source>
</evidence>
<dbReference type="GO" id="GO:0000976">
    <property type="term" value="F:transcription cis-regulatory region binding"/>
    <property type="evidence" value="ECO:0007669"/>
    <property type="project" value="TreeGrafter"/>
</dbReference>
<dbReference type="InterPro" id="IPR012603">
    <property type="entry name" value="ARID4A/B_PWWP"/>
</dbReference>
<feature type="compositionally biased region" description="Low complexity" evidence="7">
    <location>
        <begin position="690"/>
        <end position="703"/>
    </location>
</feature>
<feature type="compositionally biased region" description="Low complexity" evidence="7">
    <location>
        <begin position="1330"/>
        <end position="1345"/>
    </location>
</feature>
<feature type="region of interest" description="Disordered" evidence="7">
    <location>
        <begin position="687"/>
        <end position="757"/>
    </location>
</feature>
<feature type="compositionally biased region" description="Basic and acidic residues" evidence="7">
    <location>
        <begin position="164"/>
        <end position="174"/>
    </location>
</feature>
<keyword evidence="4" id="KW-0804">Transcription</keyword>
<accession>A0AAN9TIS3</accession>
<evidence type="ECO:0000256" key="3">
    <source>
        <dbReference type="ARBA" id="ARBA00023125"/>
    </source>
</evidence>
<sequence>MHRWGNKKDMAGDDPPYLSVGTEVSAKYKGAFCEAKIRKVVKTVKCKVQYKNEQGSTIVTEDQIKGVLMSGASVEVKLPDKKETIEGVIVKIQDLSQYTVVFDDGDIATLRRTALCLKSGRHFAESETLDQLPLTHPEHFSTPVVSGVRGSRRRDDMDENSDDEEKREPKVVEREEDMGKVVCVEISDKKKSKDNWFPGLIVAPNAQDSVKIDVEDEYLVRSFKDGRYYTVPKTEATDFTREIGGKVDNPTLKQAVEKAILFLDKSDLPPHWDRDQLFGMTDFVSDIEASDTDSTDDEPREEKDHFVAQLYKFMDDRGTPINRGPVISSKDVDLYKLFKIVYKLGGYNRVTNRNQWKSVTLKMGYSANQTTNVKSSYKKFLHSFEDFYRKLGCTLLTTSTDNKLRSRSSRPLIRDRDKAPVEKFTDKDENNSSTNHGRDDKVDAKEQRLLNSPREKVDSRANEKTDEGDDIGGADGDSGDEDSDFNDRDDGEEDEKSGDDDGDDYHHPQQLSAKKEAQAKQQQPLLDNCESDFANVGQEDDNLRLKKKFDIPLFRSYGPSVGGTVASSKENDEKKTGEKKVVAGTEKKVADRAALKTTKAKGLKTIGKKAGKMTADVFGSSHQRSKRSLKEKVKDMVHKLKLKGTHNVEGDKKKRLTAEELSKMSQFGVKVKNKDELVNNGLKTRKLSVGGASDKSSSNASVSGDKKFNSSNQSTGGAVDCGGYSTGARPKRSDDDSFEGYKRKSVSRKRKEDDKFSNSSTDLLFNQAIDFVPHYKSICIGDRLRVYYEPTHESKVTYEAKVTNKRYGTATEYLVHYTGWNTRYDEWIRRSRIADNLSWTPTRTKKKGQIESEYEDTTPTHQSEPPLLQNVNSAKIATEKPKRLSMSPVSKTYSKNSIKSGLKKIRKVRKQLESKTKKASTIKGFTSPILKSAHLWYYLLCGLKNKSPVSDANSSSESDSENSKKPELQKTRSRTEKQKQQDTDSPSSKENGKTTVLKKKTPLLKRTRSGSLKPESNEPPKKRKYTKSDKSNKCSTVAGNIRHTIKTFVSRKRSNRIRDLSKDSKPESSDLPSNDEAADTVDGNVISDQETEEARTETTVVLGKKLASESVNVAKAKPSEEPSADDSEEKLMILEIPPLNAEKIASLETDPTFGEADSKLGTDSDTSSINISPPVLKKEVLTFDEMNNIRIGSNQSLAISYLAENLDAKPKLVKSGGAKVKKEGDEPKMSPSKLFSRSPNEKSASKTAAGDAKEKTFFPSRAATPTADKNEKTVGCAKKFDLGDAKDKKETKIRSVTTLTSYLNMDKIDSIKKVSTTPEKSSPDKSGGEKSAAPAASPLAAAKATAEFSAFSGEDDVYEFKEPEPLEFRGIDDRTILHRRSVSRIFEDGNAKRAKTSPTASDTVIKESEDGKSGEEISLEVKPIPQSPAKDDVWSGSDLSRCEKVIVETASTSAKSNDGSSSSGIVFKVESKELVAKSSGELVEIAYAQPLQIVAETIVGSIDEDTLQVAESLSVAPLIESLDEDDVDADEAKLVILDDSVSGASAILTDDLVETVTSSTACDVQNSVADCSQKKAPSRLVVVGDNDAEVLCAKSSATAEKIPGSAESEAVAAHCGENVGDGSSNVIEGVGKFKNILTCSPPAPHQDLAVKTSTAVPDSTASSPPSESKSSTYVKSEDSVNEDDVENESSSFDEAARSSTGFVQRADSIINEVEIEAEPTGASDVKNEKTPLSWRDEKVAVANSTNDYVKAKPRCDDDDMNNDSLLCEETIPKSPESKEPAANETSAAYACGSRQQSGDSSKSPMHENLPTKSKKRGRSSNYSATSENAVFENTPPTTPEEGGSTPATSPSEGNGGFSSPAFSLHEKSCSNKENERGPDNSEKPVKSKKFSEDDSYQKKDYESFVKKKEKDLGYKSDDPPKKRFKSVVTSLNGSEKDDFSDGGNSPKASTSSSKSSVAALLADCPPDLDSNQRIEYLEQKLHTIRKAYNSFKQEVASIDRRRKKLRRKEREGGTVGKDRKMRVRLELFSNVCAPAALQKLSALKSFDDES</sequence>
<dbReference type="SUPFAM" id="SSF54160">
    <property type="entry name" value="Chromo domain-like"/>
    <property type="match status" value="1"/>
</dbReference>
<feature type="compositionally biased region" description="Acidic residues" evidence="7">
    <location>
        <begin position="466"/>
        <end position="503"/>
    </location>
</feature>
<dbReference type="Proteomes" id="UP001367676">
    <property type="component" value="Unassembled WGS sequence"/>
</dbReference>
<feature type="region of interest" description="Disordered" evidence="7">
    <location>
        <begin position="557"/>
        <end position="580"/>
    </location>
</feature>
<comment type="caution">
    <text evidence="9">The sequence shown here is derived from an EMBL/GenBank/DDBJ whole genome shotgun (WGS) entry which is preliminary data.</text>
</comment>
<keyword evidence="6" id="KW-0175">Coiled coil</keyword>
<dbReference type="InterPro" id="IPR051232">
    <property type="entry name" value="ARID/SWI1_ChromRemod"/>
</dbReference>
<dbReference type="SMART" id="SM01014">
    <property type="entry name" value="ARID"/>
    <property type="match status" value="1"/>
</dbReference>
<dbReference type="InterPro" id="IPR025995">
    <property type="entry name" value="Tudor-knot"/>
</dbReference>
<dbReference type="Pfam" id="PF01388">
    <property type="entry name" value="ARID"/>
    <property type="match status" value="1"/>
</dbReference>
<dbReference type="Gene3D" id="2.30.30.140">
    <property type="match status" value="3"/>
</dbReference>
<feature type="region of interest" description="Disordered" evidence="7">
    <location>
        <begin position="948"/>
        <end position="1100"/>
    </location>
</feature>
<dbReference type="InterPro" id="IPR001606">
    <property type="entry name" value="ARID_dom"/>
</dbReference>
<keyword evidence="10" id="KW-1185">Reference proteome</keyword>
<dbReference type="GO" id="GO:0006357">
    <property type="term" value="P:regulation of transcription by RNA polymerase II"/>
    <property type="evidence" value="ECO:0007669"/>
    <property type="project" value="TreeGrafter"/>
</dbReference>
<feature type="compositionally biased region" description="Polar residues" evidence="7">
    <location>
        <begin position="1793"/>
        <end position="1803"/>
    </location>
</feature>
<evidence type="ECO:0000313" key="9">
    <source>
        <dbReference type="EMBL" id="KAK7595435.1"/>
    </source>
</evidence>
<dbReference type="InterPro" id="IPR016197">
    <property type="entry name" value="Chromo-like_dom_sf"/>
</dbReference>
<gene>
    <name evidence="9" type="ORF">V9T40_013260</name>
</gene>
<evidence type="ECO:0000259" key="8">
    <source>
        <dbReference type="PROSITE" id="PS51011"/>
    </source>
</evidence>
<evidence type="ECO:0000256" key="2">
    <source>
        <dbReference type="ARBA" id="ARBA00023015"/>
    </source>
</evidence>
<dbReference type="PANTHER" id="PTHR13964">
    <property type="entry name" value="RBP-RELATED"/>
    <property type="match status" value="1"/>
</dbReference>
<dbReference type="SMART" id="SM00501">
    <property type="entry name" value="BRIGHT"/>
    <property type="match status" value="1"/>
</dbReference>
<dbReference type="Pfam" id="PF08169">
    <property type="entry name" value="RBB1NT"/>
    <property type="match status" value="1"/>
</dbReference>
<feature type="region of interest" description="Disordered" evidence="7">
    <location>
        <begin position="1146"/>
        <end position="1171"/>
    </location>
</feature>
<proteinExistence type="predicted"/>
<feature type="compositionally biased region" description="Basic residues" evidence="7">
    <location>
        <begin position="1043"/>
        <end position="1055"/>
    </location>
</feature>
<feature type="compositionally biased region" description="Polar residues" evidence="7">
    <location>
        <begin position="887"/>
        <end position="899"/>
    </location>
</feature>
<feature type="compositionally biased region" description="Basic and acidic residues" evidence="7">
    <location>
        <begin position="1725"/>
        <end position="1739"/>
    </location>
</feature>
<dbReference type="SUPFAM" id="SSF46774">
    <property type="entry name" value="ARID-like"/>
    <property type="match status" value="1"/>
</dbReference>
<dbReference type="GO" id="GO:0005694">
    <property type="term" value="C:chromosome"/>
    <property type="evidence" value="ECO:0007669"/>
    <property type="project" value="UniProtKB-ARBA"/>
</dbReference>
<dbReference type="GO" id="GO:0006325">
    <property type="term" value="P:chromatin organization"/>
    <property type="evidence" value="ECO:0007669"/>
    <property type="project" value="UniProtKB-KW"/>
</dbReference>
<feature type="compositionally biased region" description="Basic and acidic residues" evidence="7">
    <location>
        <begin position="1864"/>
        <end position="1921"/>
    </location>
</feature>
<dbReference type="PROSITE" id="PS51011">
    <property type="entry name" value="ARID"/>
    <property type="match status" value="1"/>
</dbReference>
<feature type="region of interest" description="Disordered" evidence="7">
    <location>
        <begin position="844"/>
        <end position="866"/>
    </location>
</feature>
<dbReference type="InterPro" id="IPR036431">
    <property type="entry name" value="ARID_dom_sf"/>
</dbReference>
<evidence type="ECO:0000256" key="7">
    <source>
        <dbReference type="SAM" id="MobiDB-lite"/>
    </source>
</evidence>
<keyword evidence="2" id="KW-0805">Transcription regulation</keyword>
<feature type="compositionally biased region" description="Basic and acidic residues" evidence="7">
    <location>
        <begin position="569"/>
        <end position="580"/>
    </location>
</feature>
<evidence type="ECO:0000256" key="6">
    <source>
        <dbReference type="SAM" id="Coils"/>
    </source>
</evidence>
<feature type="region of interest" description="Disordered" evidence="7">
    <location>
        <begin position="1214"/>
        <end position="1271"/>
    </location>
</feature>
<keyword evidence="3" id="KW-0238">DNA-binding</keyword>
<feature type="compositionally biased region" description="Low complexity" evidence="7">
    <location>
        <begin position="948"/>
        <end position="957"/>
    </location>
</feature>
<feature type="compositionally biased region" description="Basic residues" evidence="7">
    <location>
        <begin position="996"/>
        <end position="1008"/>
    </location>
</feature>
<protein>
    <recommendedName>
        <fullName evidence="8">ARID domain-containing protein</fullName>
    </recommendedName>
</protein>
<feature type="compositionally biased region" description="Basic and acidic residues" evidence="7">
    <location>
        <begin position="412"/>
        <end position="465"/>
    </location>
</feature>
<name>A0AAN9TIS3_9HEMI</name>
<feature type="compositionally biased region" description="Polar residues" evidence="7">
    <location>
        <begin position="1819"/>
        <end position="1828"/>
    </location>
</feature>
<dbReference type="CDD" id="cd20390">
    <property type="entry name" value="Tudor_ARID4_rpt2"/>
    <property type="match status" value="1"/>
</dbReference>
<feature type="compositionally biased region" description="Basic and acidic residues" evidence="7">
    <location>
        <begin position="1404"/>
        <end position="1415"/>
    </location>
</feature>
<feature type="coiled-coil region" evidence="6">
    <location>
        <begin position="1974"/>
        <end position="2008"/>
    </location>
</feature>
<evidence type="ECO:0000256" key="1">
    <source>
        <dbReference type="ARBA" id="ARBA00022853"/>
    </source>
</evidence>
<dbReference type="GO" id="GO:0005634">
    <property type="term" value="C:nucleus"/>
    <property type="evidence" value="ECO:0007669"/>
    <property type="project" value="TreeGrafter"/>
</dbReference>
<feature type="region of interest" description="Disordered" evidence="7">
    <location>
        <begin position="879"/>
        <end position="919"/>
    </location>
</feature>
<reference evidence="9 10" key="1">
    <citation type="submission" date="2024-03" db="EMBL/GenBank/DDBJ databases">
        <title>Adaptation during the transition from Ophiocordyceps entomopathogen to insect associate is accompanied by gene loss and intensified selection.</title>
        <authorList>
            <person name="Ward C.M."/>
            <person name="Onetto C.A."/>
            <person name="Borneman A.R."/>
        </authorList>
    </citation>
    <scope>NUCLEOTIDE SEQUENCE [LARGE SCALE GENOMIC DNA]</scope>
    <source>
        <strain evidence="9">AWRI1</strain>
        <tissue evidence="9">Single Adult Female</tissue>
    </source>
</reference>
<keyword evidence="5" id="KW-0539">Nucleus</keyword>
<dbReference type="EMBL" id="JBBCAQ010000018">
    <property type="protein sequence ID" value="KAK7595435.1"/>
    <property type="molecule type" value="Genomic_DNA"/>
</dbReference>
<evidence type="ECO:0000256" key="4">
    <source>
        <dbReference type="ARBA" id="ARBA00023163"/>
    </source>
</evidence>
<dbReference type="Pfam" id="PF11717">
    <property type="entry name" value="Tudor-knot"/>
    <property type="match status" value="1"/>
</dbReference>
<feature type="region of interest" description="Disordered" evidence="7">
    <location>
        <begin position="1388"/>
        <end position="1436"/>
    </location>
</feature>
<evidence type="ECO:0000256" key="5">
    <source>
        <dbReference type="ARBA" id="ARBA00023242"/>
    </source>
</evidence>
<keyword evidence="1" id="KW-0156">Chromatin regulator</keyword>
<feature type="compositionally biased region" description="Basic and acidic residues" evidence="7">
    <location>
        <begin position="1015"/>
        <end position="1032"/>
    </location>
</feature>
<feature type="compositionally biased region" description="Polar residues" evidence="7">
    <location>
        <begin position="857"/>
        <end position="866"/>
    </location>
</feature>
<feature type="domain" description="ARID" evidence="8">
    <location>
        <begin position="300"/>
        <end position="389"/>
    </location>
</feature>
<feature type="region of interest" description="Disordered" evidence="7">
    <location>
        <begin position="404"/>
        <end position="542"/>
    </location>
</feature>
<feature type="region of interest" description="Disordered" evidence="7">
    <location>
        <begin position="1713"/>
        <end position="1956"/>
    </location>
</feature>
<feature type="region of interest" description="Disordered" evidence="7">
    <location>
        <begin position="134"/>
        <end position="174"/>
    </location>
</feature>